<keyword evidence="1" id="KW-0472">Membrane</keyword>
<keyword evidence="1" id="KW-1133">Transmembrane helix</keyword>
<dbReference type="EMBL" id="UYRR01002645">
    <property type="protein sequence ID" value="VDK19630.1"/>
    <property type="molecule type" value="Genomic_DNA"/>
</dbReference>
<organism evidence="4">
    <name type="scientific">Anisakis simplex</name>
    <name type="common">Herring worm</name>
    <dbReference type="NCBI Taxonomy" id="6269"/>
    <lineage>
        <taxon>Eukaryota</taxon>
        <taxon>Metazoa</taxon>
        <taxon>Ecdysozoa</taxon>
        <taxon>Nematoda</taxon>
        <taxon>Chromadorea</taxon>
        <taxon>Rhabditida</taxon>
        <taxon>Spirurina</taxon>
        <taxon>Ascaridomorpha</taxon>
        <taxon>Ascaridoidea</taxon>
        <taxon>Anisakidae</taxon>
        <taxon>Anisakis</taxon>
        <taxon>Anisakis simplex complex</taxon>
    </lineage>
</organism>
<gene>
    <name evidence="2" type="ORF">ASIM_LOCUS2101</name>
</gene>
<evidence type="ECO:0000256" key="1">
    <source>
        <dbReference type="SAM" id="Phobius"/>
    </source>
</evidence>
<reference evidence="2 3" key="2">
    <citation type="submission" date="2018-11" db="EMBL/GenBank/DDBJ databases">
        <authorList>
            <consortium name="Pathogen Informatics"/>
        </authorList>
    </citation>
    <scope>NUCLEOTIDE SEQUENCE [LARGE SCALE GENOMIC DNA]</scope>
</reference>
<dbReference type="Proteomes" id="UP000267096">
    <property type="component" value="Unassembled WGS sequence"/>
</dbReference>
<feature type="transmembrane region" description="Helical" evidence="1">
    <location>
        <begin position="56"/>
        <end position="78"/>
    </location>
</feature>
<accession>A0A0M3J3W8</accession>
<dbReference type="AlphaFoldDB" id="A0A0M3J3W8"/>
<dbReference type="WBParaSite" id="ASIM_0000223101-mRNA-1">
    <property type="protein sequence ID" value="ASIM_0000223101-mRNA-1"/>
    <property type="gene ID" value="ASIM_0000223101"/>
</dbReference>
<proteinExistence type="predicted"/>
<evidence type="ECO:0000313" key="4">
    <source>
        <dbReference type="WBParaSite" id="ASIM_0000223101-mRNA-1"/>
    </source>
</evidence>
<keyword evidence="3" id="KW-1185">Reference proteome</keyword>
<feature type="transmembrane region" description="Helical" evidence="1">
    <location>
        <begin position="109"/>
        <end position="131"/>
    </location>
</feature>
<evidence type="ECO:0000313" key="2">
    <source>
        <dbReference type="EMBL" id="VDK19630.1"/>
    </source>
</evidence>
<dbReference type="OrthoDB" id="5872360at2759"/>
<name>A0A0M3J3W8_ANISI</name>
<sequence length="164" mass="18309">MMNAEVELDEKNSKILLTTKTVKFSYTWLGLHKGVHVRRLLSTHFSGRWQSYAHTVAYCGMCTFQTLIYMSTMCWLAYSAYALDTNAQLYDQVHHNAADAVLLLTTGEALSMMGTVLTGVLGLVGCCRGFGRLLHALENMIAERQRSLEAVGIPAGLRRREYGV</sequence>
<evidence type="ECO:0000313" key="3">
    <source>
        <dbReference type="Proteomes" id="UP000267096"/>
    </source>
</evidence>
<protein>
    <submittedName>
        <fullName evidence="4">DUF1360 domain-containing protein</fullName>
    </submittedName>
</protein>
<reference evidence="4" key="1">
    <citation type="submission" date="2017-02" db="UniProtKB">
        <authorList>
            <consortium name="WormBaseParasite"/>
        </authorList>
    </citation>
    <scope>IDENTIFICATION</scope>
</reference>
<keyword evidence="1" id="KW-0812">Transmembrane</keyword>